<dbReference type="RefSeq" id="WP_220560190.1">
    <property type="nucleotide sequence ID" value="NZ_CP074133.1"/>
</dbReference>
<organism evidence="2 3">
    <name type="scientific">Nocardiopsis changdeensis</name>
    <dbReference type="NCBI Taxonomy" id="2831969"/>
    <lineage>
        <taxon>Bacteria</taxon>
        <taxon>Bacillati</taxon>
        <taxon>Actinomycetota</taxon>
        <taxon>Actinomycetes</taxon>
        <taxon>Streptosporangiales</taxon>
        <taxon>Nocardiopsidaceae</taxon>
        <taxon>Nocardiopsis</taxon>
    </lineage>
</organism>
<evidence type="ECO:0008006" key="4">
    <source>
        <dbReference type="Google" id="ProtNLM"/>
    </source>
</evidence>
<feature type="transmembrane region" description="Helical" evidence="1">
    <location>
        <begin position="57"/>
        <end position="73"/>
    </location>
</feature>
<keyword evidence="1" id="KW-1133">Transmembrane helix</keyword>
<protein>
    <recommendedName>
        <fullName evidence="4">ABC transporter permease</fullName>
    </recommendedName>
</protein>
<feature type="transmembrane region" description="Helical" evidence="1">
    <location>
        <begin position="237"/>
        <end position="257"/>
    </location>
</feature>
<gene>
    <name evidence="2" type="ORF">KGD84_11035</name>
</gene>
<sequence length="520" mass="56611">MRRTATFVRLTLFNAARLLRGPFLLPASALFLAYFVWSGSHPGQSVDSWYGDMSTSSLFIAAIGFGAVTPSAVREARHPVVSATPLGRTGRLMSLALSAVLLLWAVLAGLGLWLWTAAEPLPPAGIMSPLALPVPFLVTAAGPFGALLLVLWTRSYLPLVLLSLCLPLYLVYNGILLSERLNSAVSRATMALQQVVSPFPGFSVSLSLVTLYSLAYTCLLTAALVVLTLGARHRVRVVVATSVTAALLAAGALGVAVHGNATVWRDGMQDPQGYADDEVYGVEGPWPCREVEGITYCPLPGYDSWVASWHDTLEPVLDELPEEARADAPVVWQDAGWYTREFGVPRPAVTVHEYMDPEIQPWQSYLYSSFARKTLGMSIDPPSPYGLDDCRGTGQARTVVVAWVVDRAVASHRPDDLYLRIDTMAITLTDLAPSPADLVLGRRVVSVPPERMRALLEEHWERISSGEMDTLELAALLEIPIAQEQDRPAETAEWNTVFSDVEPNLYEPWNLHAPLCPVGG</sequence>
<feature type="transmembrane region" description="Helical" evidence="1">
    <location>
        <begin position="94"/>
        <end position="118"/>
    </location>
</feature>
<feature type="transmembrane region" description="Helical" evidence="1">
    <location>
        <begin position="209"/>
        <end position="230"/>
    </location>
</feature>
<reference evidence="2 3" key="1">
    <citation type="submission" date="2021-05" db="EMBL/GenBank/DDBJ databases">
        <title>Direct Submission.</title>
        <authorList>
            <person name="Li K."/>
            <person name="Gao J."/>
        </authorList>
    </citation>
    <scope>NUCLEOTIDE SEQUENCE [LARGE SCALE GENOMIC DNA]</scope>
    <source>
        <strain evidence="2 3">Mg02</strain>
    </source>
</reference>
<evidence type="ECO:0000256" key="1">
    <source>
        <dbReference type="SAM" id="Phobius"/>
    </source>
</evidence>
<feature type="transmembrane region" description="Helical" evidence="1">
    <location>
        <begin position="159"/>
        <end position="177"/>
    </location>
</feature>
<feature type="transmembrane region" description="Helical" evidence="1">
    <location>
        <begin position="130"/>
        <end position="152"/>
    </location>
</feature>
<feature type="transmembrane region" description="Helical" evidence="1">
    <location>
        <begin position="21"/>
        <end position="37"/>
    </location>
</feature>
<accession>A0ABX8BUG4</accession>
<keyword evidence="1" id="KW-0472">Membrane</keyword>
<evidence type="ECO:0000313" key="3">
    <source>
        <dbReference type="Proteomes" id="UP000676079"/>
    </source>
</evidence>
<keyword evidence="3" id="KW-1185">Reference proteome</keyword>
<name>A0ABX8BUG4_9ACTN</name>
<dbReference type="Proteomes" id="UP000676079">
    <property type="component" value="Chromosome"/>
</dbReference>
<proteinExistence type="predicted"/>
<dbReference type="EMBL" id="CP074133">
    <property type="protein sequence ID" value="QUX24742.1"/>
    <property type="molecule type" value="Genomic_DNA"/>
</dbReference>
<evidence type="ECO:0000313" key="2">
    <source>
        <dbReference type="EMBL" id="QUX24742.1"/>
    </source>
</evidence>
<keyword evidence="1" id="KW-0812">Transmembrane</keyword>